<dbReference type="Pfam" id="PF12937">
    <property type="entry name" value="F-box-like"/>
    <property type="match status" value="1"/>
</dbReference>
<evidence type="ECO:0000313" key="3">
    <source>
        <dbReference type="Proteomes" id="UP001142489"/>
    </source>
</evidence>
<evidence type="ECO:0000313" key="2">
    <source>
        <dbReference type="EMBL" id="KAJ7332104.1"/>
    </source>
</evidence>
<reference evidence="2" key="1">
    <citation type="journal article" date="2023" name="DNA Res.">
        <title>Chromosome-level genome assembly of Phrynocephalus forsythii using third-generation DNA sequencing and Hi-C analysis.</title>
        <authorList>
            <person name="Qi Y."/>
            <person name="Zhao W."/>
            <person name="Zhao Y."/>
            <person name="Niu C."/>
            <person name="Cao S."/>
            <person name="Zhang Y."/>
        </authorList>
    </citation>
    <scope>NUCLEOTIDE SEQUENCE</scope>
    <source>
        <tissue evidence="2">Muscle</tissue>
    </source>
</reference>
<dbReference type="EMBL" id="JAPFRF010000005">
    <property type="protein sequence ID" value="KAJ7332104.1"/>
    <property type="molecule type" value="Genomic_DNA"/>
</dbReference>
<comment type="caution">
    <text evidence="2">The sequence shown here is derived from an EMBL/GenBank/DDBJ whole genome shotgun (WGS) entry which is preliminary data.</text>
</comment>
<dbReference type="OrthoDB" id="2398163at2759"/>
<dbReference type="Proteomes" id="UP001142489">
    <property type="component" value="Unassembled WGS sequence"/>
</dbReference>
<dbReference type="Gene3D" id="1.20.1280.50">
    <property type="match status" value="1"/>
</dbReference>
<dbReference type="InterPro" id="IPR036047">
    <property type="entry name" value="F-box-like_dom_sf"/>
</dbReference>
<dbReference type="InterPro" id="IPR001810">
    <property type="entry name" value="F-box_dom"/>
</dbReference>
<proteinExistence type="predicted"/>
<accession>A0A9Q0XWG0</accession>
<dbReference type="SUPFAM" id="SSF81383">
    <property type="entry name" value="F-box domain"/>
    <property type="match status" value="1"/>
</dbReference>
<gene>
    <name evidence="2" type="ORF">JRQ81_014284</name>
</gene>
<name>A0A9Q0XWG0_9SAUR</name>
<organism evidence="2 3">
    <name type="scientific">Phrynocephalus forsythii</name>
    <dbReference type="NCBI Taxonomy" id="171643"/>
    <lineage>
        <taxon>Eukaryota</taxon>
        <taxon>Metazoa</taxon>
        <taxon>Chordata</taxon>
        <taxon>Craniata</taxon>
        <taxon>Vertebrata</taxon>
        <taxon>Euteleostomi</taxon>
        <taxon>Lepidosauria</taxon>
        <taxon>Squamata</taxon>
        <taxon>Bifurcata</taxon>
        <taxon>Unidentata</taxon>
        <taxon>Episquamata</taxon>
        <taxon>Toxicofera</taxon>
        <taxon>Iguania</taxon>
        <taxon>Acrodonta</taxon>
        <taxon>Agamidae</taxon>
        <taxon>Agaminae</taxon>
        <taxon>Phrynocephalus</taxon>
    </lineage>
</organism>
<protein>
    <recommendedName>
        <fullName evidence="1">F-box domain-containing protein</fullName>
    </recommendedName>
</protein>
<keyword evidence="3" id="KW-1185">Reference proteome</keyword>
<dbReference type="AlphaFoldDB" id="A0A9Q0XWG0"/>
<feature type="domain" description="F-box" evidence="1">
    <location>
        <begin position="41"/>
        <end position="83"/>
    </location>
</feature>
<sequence length="192" mass="20303">MAAAAAGVGSAPSSSGAGAAAAAAAAAVGGGGGAAASGGWRLPGRVLEFVFSYLELRELCALVCKMWYRVLHGDENSEVWRSLAARSLAEEALRTDILCNVPTYKGKVRPGWRPREGDPAVHAPLSFRRYVPFSMLSAPMIVLEMSILRRMGLLCTGIPLLRVQMAQEPRLALVKVAMPGKSGGKVLLAQWQ</sequence>
<evidence type="ECO:0000259" key="1">
    <source>
        <dbReference type="Pfam" id="PF12937"/>
    </source>
</evidence>